<dbReference type="InterPro" id="IPR036259">
    <property type="entry name" value="MFS_trans_sf"/>
</dbReference>
<dbReference type="Proteomes" id="UP001500457">
    <property type="component" value="Unassembled WGS sequence"/>
</dbReference>
<keyword evidence="2" id="KW-0813">Transport</keyword>
<feature type="domain" description="Major facilitator superfamily (MFS) profile" evidence="9">
    <location>
        <begin position="31"/>
        <end position="435"/>
    </location>
</feature>
<evidence type="ECO:0000313" key="11">
    <source>
        <dbReference type="Proteomes" id="UP001500457"/>
    </source>
</evidence>
<organism evidence="10 11">
    <name type="scientific">Actinomycetospora straminea</name>
    <dbReference type="NCBI Taxonomy" id="663607"/>
    <lineage>
        <taxon>Bacteria</taxon>
        <taxon>Bacillati</taxon>
        <taxon>Actinomycetota</taxon>
        <taxon>Actinomycetes</taxon>
        <taxon>Pseudonocardiales</taxon>
        <taxon>Pseudonocardiaceae</taxon>
        <taxon>Actinomycetospora</taxon>
    </lineage>
</organism>
<evidence type="ECO:0000256" key="4">
    <source>
        <dbReference type="ARBA" id="ARBA00022692"/>
    </source>
</evidence>
<feature type="transmembrane region" description="Helical" evidence="8">
    <location>
        <begin position="409"/>
        <end position="429"/>
    </location>
</feature>
<keyword evidence="11" id="KW-1185">Reference proteome</keyword>
<accession>A0ABP9EZH4</accession>
<feature type="region of interest" description="Disordered" evidence="7">
    <location>
        <begin position="1"/>
        <end position="23"/>
    </location>
</feature>
<feature type="transmembrane region" description="Helical" evidence="8">
    <location>
        <begin position="344"/>
        <end position="364"/>
    </location>
</feature>
<feature type="transmembrane region" description="Helical" evidence="8">
    <location>
        <begin position="290"/>
        <end position="310"/>
    </location>
</feature>
<dbReference type="CDD" id="cd17369">
    <property type="entry name" value="MFS_ShiA_like"/>
    <property type="match status" value="1"/>
</dbReference>
<keyword evidence="3" id="KW-1003">Cell membrane</keyword>
<dbReference type="EMBL" id="BAABHQ010000018">
    <property type="protein sequence ID" value="GAA4890210.1"/>
    <property type="molecule type" value="Genomic_DNA"/>
</dbReference>
<keyword evidence="4 8" id="KW-0812">Transmembrane</keyword>
<feature type="transmembrane region" description="Helical" evidence="8">
    <location>
        <begin position="71"/>
        <end position="92"/>
    </location>
</feature>
<gene>
    <name evidence="10" type="ORF">GCM10023203_49550</name>
</gene>
<feature type="transmembrane region" description="Helical" evidence="8">
    <location>
        <begin position="104"/>
        <end position="122"/>
    </location>
</feature>
<comment type="caution">
    <text evidence="10">The sequence shown here is derived from an EMBL/GenBank/DDBJ whole genome shotgun (WGS) entry which is preliminary data.</text>
</comment>
<dbReference type="PROSITE" id="PS50850">
    <property type="entry name" value="MFS"/>
    <property type="match status" value="1"/>
</dbReference>
<evidence type="ECO:0000256" key="7">
    <source>
        <dbReference type="SAM" id="MobiDB-lite"/>
    </source>
</evidence>
<feature type="transmembrane region" description="Helical" evidence="8">
    <location>
        <begin position="46"/>
        <end position="65"/>
    </location>
</feature>
<dbReference type="PANTHER" id="PTHR43045">
    <property type="entry name" value="SHIKIMATE TRANSPORTER"/>
    <property type="match status" value="1"/>
</dbReference>
<evidence type="ECO:0000256" key="2">
    <source>
        <dbReference type="ARBA" id="ARBA00022448"/>
    </source>
</evidence>
<feature type="transmembrane region" description="Helical" evidence="8">
    <location>
        <begin position="128"/>
        <end position="148"/>
    </location>
</feature>
<feature type="compositionally biased region" description="Low complexity" evidence="7">
    <location>
        <begin position="460"/>
        <end position="474"/>
    </location>
</feature>
<name>A0ABP9EZH4_9PSEU</name>
<evidence type="ECO:0000256" key="5">
    <source>
        <dbReference type="ARBA" id="ARBA00022989"/>
    </source>
</evidence>
<evidence type="ECO:0000256" key="8">
    <source>
        <dbReference type="SAM" id="Phobius"/>
    </source>
</evidence>
<reference evidence="11" key="1">
    <citation type="journal article" date="2019" name="Int. J. Syst. Evol. Microbiol.">
        <title>The Global Catalogue of Microorganisms (GCM) 10K type strain sequencing project: providing services to taxonomists for standard genome sequencing and annotation.</title>
        <authorList>
            <consortium name="The Broad Institute Genomics Platform"/>
            <consortium name="The Broad Institute Genome Sequencing Center for Infectious Disease"/>
            <person name="Wu L."/>
            <person name="Ma J."/>
        </authorList>
    </citation>
    <scope>NUCLEOTIDE SEQUENCE [LARGE SCALE GENOMIC DNA]</scope>
    <source>
        <strain evidence="11">JCM 17983</strain>
    </source>
</reference>
<feature type="transmembrane region" description="Helical" evidence="8">
    <location>
        <begin position="169"/>
        <end position="193"/>
    </location>
</feature>
<keyword evidence="5 8" id="KW-1133">Transmembrane helix</keyword>
<evidence type="ECO:0000313" key="10">
    <source>
        <dbReference type="EMBL" id="GAA4890210.1"/>
    </source>
</evidence>
<dbReference type="InterPro" id="IPR011701">
    <property type="entry name" value="MFS"/>
</dbReference>
<feature type="region of interest" description="Disordered" evidence="7">
    <location>
        <begin position="460"/>
        <end position="482"/>
    </location>
</feature>
<feature type="transmembrane region" description="Helical" evidence="8">
    <location>
        <begin position="257"/>
        <end position="278"/>
    </location>
</feature>
<proteinExistence type="predicted"/>
<dbReference type="SUPFAM" id="SSF103473">
    <property type="entry name" value="MFS general substrate transporter"/>
    <property type="match status" value="1"/>
</dbReference>
<evidence type="ECO:0000256" key="1">
    <source>
        <dbReference type="ARBA" id="ARBA00004651"/>
    </source>
</evidence>
<evidence type="ECO:0000256" key="6">
    <source>
        <dbReference type="ARBA" id="ARBA00023136"/>
    </source>
</evidence>
<dbReference type="RefSeq" id="WP_274234275.1">
    <property type="nucleotide sequence ID" value="NZ_BAABHQ010000018.1"/>
</dbReference>
<evidence type="ECO:0000259" key="9">
    <source>
        <dbReference type="PROSITE" id="PS50850"/>
    </source>
</evidence>
<keyword evidence="6 8" id="KW-0472">Membrane</keyword>
<feature type="transmembrane region" description="Helical" evidence="8">
    <location>
        <begin position="384"/>
        <end position="403"/>
    </location>
</feature>
<dbReference type="Pfam" id="PF07690">
    <property type="entry name" value="MFS_1"/>
    <property type="match status" value="1"/>
</dbReference>
<dbReference type="Gene3D" id="1.20.1250.20">
    <property type="entry name" value="MFS general substrate transporter like domains"/>
    <property type="match status" value="2"/>
</dbReference>
<dbReference type="PANTHER" id="PTHR43045:SF1">
    <property type="entry name" value="SHIKIMATE TRANSPORTER"/>
    <property type="match status" value="1"/>
</dbReference>
<feature type="transmembrane region" description="Helical" evidence="8">
    <location>
        <begin position="319"/>
        <end position="338"/>
    </location>
</feature>
<comment type="subcellular location">
    <subcellularLocation>
        <location evidence="1">Cell membrane</location>
        <topology evidence="1">Multi-pass membrane protein</topology>
    </subcellularLocation>
</comment>
<sequence length="482" mass="50509">MDDRHEPPSGTVASTDPAAHPVEGTPAKRRVAIGASVGATIETYDFIGFGVAAALYFNTVFFPASDPLSGTLLSFATLGIGFAVRPLGGIIGGYLGDKIGRKPVLVGSLLLMGIATVLIGVLPTYQQVGVWAGVLLVAVRVVQGLAFGAEWGGAILMCFEHAPWRKRGLYTGITQAGFPVGLLLANLAFLVSVPLGEGWAWRVPFLLSAILIAVGIVIRLKVEESPEFEELKNEGEIAKNPLLEVLRDDWRNVLRAFCLRVTETAGYAVTVTFVLSYLTSEDLADRSVSLTATMIASALGIGATIGFGALTDRVGRRPVYLFGTIVTLLWGVPLFLLVNTGAAIAIVLAFVVSYAICQNSLAGVQGAWFSELFAARTRTTGASLAYQLSAVVSGFTPLLATALFAGFGWIGPAVLISVYGLLGLVATLLTRETWGPRQREEVAALEAAAVADRAADRAAGRAAAGTTGSPAARPDTTASVTR</sequence>
<feature type="transmembrane region" description="Helical" evidence="8">
    <location>
        <begin position="199"/>
        <end position="218"/>
    </location>
</feature>
<protein>
    <submittedName>
        <fullName evidence="10">MFS transporter</fullName>
    </submittedName>
</protein>
<evidence type="ECO:0000256" key="3">
    <source>
        <dbReference type="ARBA" id="ARBA00022475"/>
    </source>
</evidence>
<dbReference type="InterPro" id="IPR020846">
    <property type="entry name" value="MFS_dom"/>
</dbReference>